<keyword evidence="4" id="KW-1185">Reference proteome</keyword>
<dbReference type="Pfam" id="PF17765">
    <property type="entry name" value="MLTR_LBD"/>
    <property type="match status" value="1"/>
</dbReference>
<dbReference type="PANTHER" id="PTHR35010">
    <property type="entry name" value="BLL4672 PROTEIN-RELATED"/>
    <property type="match status" value="1"/>
</dbReference>
<feature type="region of interest" description="Disordered" evidence="1">
    <location>
        <begin position="271"/>
        <end position="323"/>
    </location>
</feature>
<evidence type="ECO:0000259" key="2">
    <source>
        <dbReference type="PROSITE" id="PS50943"/>
    </source>
</evidence>
<dbReference type="SUPFAM" id="SSF47413">
    <property type="entry name" value="lambda repressor-like DNA-binding domains"/>
    <property type="match status" value="1"/>
</dbReference>
<reference evidence="4" key="1">
    <citation type="journal article" date="2019" name="Int. J. Syst. Evol. Microbiol.">
        <title>The Global Catalogue of Microorganisms (GCM) 10K type strain sequencing project: providing services to taxonomists for standard genome sequencing and annotation.</title>
        <authorList>
            <consortium name="The Broad Institute Genomics Platform"/>
            <consortium name="The Broad Institute Genome Sequencing Center for Infectious Disease"/>
            <person name="Wu L."/>
            <person name="Ma J."/>
        </authorList>
    </citation>
    <scope>NUCLEOTIDE SEQUENCE [LARGE SCALE GENOMIC DNA]</scope>
    <source>
        <strain evidence="4">JCM 16702</strain>
    </source>
</reference>
<dbReference type="InterPro" id="IPR041413">
    <property type="entry name" value="MLTR_LBD"/>
</dbReference>
<sequence>MGTTEFGRALHRWRDRVSPEAAGLPPGGQRRVPGLRREELAQLAGISADYITRLEQGRATNPSAQVIEALARALRLSAAERAHLFRLGGLQPPRAECVPCELTPSVRRMLDRLTGTPVAVFDAAWTLLVANPPYAALMGDPAGWNGHERNGVWRNFLGLSDRVRLTPESRHALQAALVADLRAVTARYPGDQRLKRLVADLRAHSDKFAELWETGVAGHHDAARKTIVHPDVGTVTLDCDVLNVAGSDLRIMVYTAEPGTEDAERLELLTALHPSDRGDQDSATSARLKRRTSSGKSVSSSVSDPSPFTFTTPSITVSNQIRG</sequence>
<dbReference type="SMART" id="SM00530">
    <property type="entry name" value="HTH_XRE"/>
    <property type="match status" value="1"/>
</dbReference>
<evidence type="ECO:0000256" key="1">
    <source>
        <dbReference type="SAM" id="MobiDB-lite"/>
    </source>
</evidence>
<dbReference type="RefSeq" id="WP_344939204.1">
    <property type="nucleotide sequence ID" value="NZ_BAAAZG010000001.1"/>
</dbReference>
<dbReference type="InterPro" id="IPR010982">
    <property type="entry name" value="Lambda_DNA-bd_dom_sf"/>
</dbReference>
<proteinExistence type="predicted"/>
<dbReference type="PROSITE" id="PS50943">
    <property type="entry name" value="HTH_CROC1"/>
    <property type="match status" value="1"/>
</dbReference>
<accession>A0ABP7UWC7</accession>
<dbReference type="PANTHER" id="PTHR35010:SF2">
    <property type="entry name" value="BLL4672 PROTEIN"/>
    <property type="match status" value="1"/>
</dbReference>
<dbReference type="EMBL" id="BAAAZG010000001">
    <property type="protein sequence ID" value="GAA4054266.1"/>
    <property type="molecule type" value="Genomic_DNA"/>
</dbReference>
<dbReference type="Pfam" id="PF13560">
    <property type="entry name" value="HTH_31"/>
    <property type="match status" value="1"/>
</dbReference>
<dbReference type="Gene3D" id="3.30.450.180">
    <property type="match status" value="1"/>
</dbReference>
<feature type="compositionally biased region" description="Low complexity" evidence="1">
    <location>
        <begin position="294"/>
        <end position="323"/>
    </location>
</feature>
<dbReference type="InterPro" id="IPR001387">
    <property type="entry name" value="Cro/C1-type_HTH"/>
</dbReference>
<organism evidence="3 4">
    <name type="scientific">Actinomadura miaoliensis</name>
    <dbReference type="NCBI Taxonomy" id="430685"/>
    <lineage>
        <taxon>Bacteria</taxon>
        <taxon>Bacillati</taxon>
        <taxon>Actinomycetota</taxon>
        <taxon>Actinomycetes</taxon>
        <taxon>Streptosporangiales</taxon>
        <taxon>Thermomonosporaceae</taxon>
        <taxon>Actinomadura</taxon>
    </lineage>
</organism>
<dbReference type="Proteomes" id="UP001500683">
    <property type="component" value="Unassembled WGS sequence"/>
</dbReference>
<name>A0ABP7UWC7_9ACTN</name>
<feature type="domain" description="HTH cro/C1-type" evidence="2">
    <location>
        <begin position="34"/>
        <end position="81"/>
    </location>
</feature>
<dbReference type="Gene3D" id="1.10.260.40">
    <property type="entry name" value="lambda repressor-like DNA-binding domains"/>
    <property type="match status" value="1"/>
</dbReference>
<protein>
    <submittedName>
        <fullName evidence="3">Helix-turn-helix transcriptional regulator</fullName>
    </submittedName>
</protein>
<evidence type="ECO:0000313" key="3">
    <source>
        <dbReference type="EMBL" id="GAA4054266.1"/>
    </source>
</evidence>
<evidence type="ECO:0000313" key="4">
    <source>
        <dbReference type="Proteomes" id="UP001500683"/>
    </source>
</evidence>
<dbReference type="CDD" id="cd00093">
    <property type="entry name" value="HTH_XRE"/>
    <property type="match status" value="1"/>
</dbReference>
<gene>
    <name evidence="3" type="ORF">GCM10022214_01230</name>
</gene>
<comment type="caution">
    <text evidence="3">The sequence shown here is derived from an EMBL/GenBank/DDBJ whole genome shotgun (WGS) entry which is preliminary data.</text>
</comment>